<evidence type="ECO:0000313" key="2">
    <source>
        <dbReference type="Proteomes" id="UP001163321"/>
    </source>
</evidence>
<protein>
    <submittedName>
        <fullName evidence="1">Uncharacterized protein</fullName>
    </submittedName>
</protein>
<dbReference type="Proteomes" id="UP001163321">
    <property type="component" value="Chromosome 4"/>
</dbReference>
<name>A0ACC0W274_9STRA</name>
<comment type="caution">
    <text evidence="1">The sequence shown here is derived from an EMBL/GenBank/DDBJ whole genome shotgun (WGS) entry which is preliminary data.</text>
</comment>
<accession>A0ACC0W274</accession>
<sequence>MGNNRRKDHDSKAAENRSAAGERLPIEGYITQQLLMILAWNSFQGVFKFCKKKIGIMAVS</sequence>
<reference evidence="1 2" key="1">
    <citation type="journal article" date="2022" name="bioRxiv">
        <title>The genome of the oomycete Peronosclerospora sorghi, a cosmopolitan pathogen of maize and sorghum, is inflated with dispersed pseudogenes.</title>
        <authorList>
            <person name="Fletcher K."/>
            <person name="Martin F."/>
            <person name="Isakeit T."/>
            <person name="Cavanaugh K."/>
            <person name="Magill C."/>
            <person name="Michelmore R."/>
        </authorList>
    </citation>
    <scope>NUCLEOTIDE SEQUENCE [LARGE SCALE GENOMIC DNA]</scope>
    <source>
        <strain evidence="1">P6</strain>
    </source>
</reference>
<keyword evidence="2" id="KW-1185">Reference proteome</keyword>
<dbReference type="EMBL" id="CM047583">
    <property type="protein sequence ID" value="KAI9912847.1"/>
    <property type="molecule type" value="Genomic_DNA"/>
</dbReference>
<gene>
    <name evidence="1" type="ORF">PsorP6_005780</name>
</gene>
<organism evidence="1 2">
    <name type="scientific">Peronosclerospora sorghi</name>
    <dbReference type="NCBI Taxonomy" id="230839"/>
    <lineage>
        <taxon>Eukaryota</taxon>
        <taxon>Sar</taxon>
        <taxon>Stramenopiles</taxon>
        <taxon>Oomycota</taxon>
        <taxon>Peronosporomycetes</taxon>
        <taxon>Peronosporales</taxon>
        <taxon>Peronosporaceae</taxon>
        <taxon>Peronosclerospora</taxon>
    </lineage>
</organism>
<proteinExistence type="predicted"/>
<evidence type="ECO:0000313" key="1">
    <source>
        <dbReference type="EMBL" id="KAI9912847.1"/>
    </source>
</evidence>